<comment type="subcellular location">
    <subcellularLocation>
        <location evidence="1 8">Cytoplasm</location>
    </subcellularLocation>
</comment>
<keyword evidence="11" id="KW-1185">Reference proteome</keyword>
<evidence type="ECO:0000256" key="8">
    <source>
        <dbReference type="HAMAP-Rule" id="MF_01161"/>
    </source>
</evidence>
<dbReference type="AlphaFoldDB" id="A0A7G3G653"/>
<dbReference type="SMART" id="SM00977">
    <property type="entry name" value="TilS_C"/>
    <property type="match status" value="1"/>
</dbReference>
<evidence type="ECO:0000256" key="1">
    <source>
        <dbReference type="ARBA" id="ARBA00004496"/>
    </source>
</evidence>
<dbReference type="InterPro" id="IPR014729">
    <property type="entry name" value="Rossmann-like_a/b/a_fold"/>
</dbReference>
<dbReference type="EC" id="6.3.4.19" evidence="8"/>
<dbReference type="GO" id="GO:0005737">
    <property type="term" value="C:cytoplasm"/>
    <property type="evidence" value="ECO:0007669"/>
    <property type="project" value="UniProtKB-SubCell"/>
</dbReference>
<dbReference type="SUPFAM" id="SSF56037">
    <property type="entry name" value="PheT/TilS domain"/>
    <property type="match status" value="1"/>
</dbReference>
<dbReference type="GO" id="GO:0032267">
    <property type="term" value="F:tRNA(Ile)-lysidine synthase activity"/>
    <property type="evidence" value="ECO:0007669"/>
    <property type="project" value="UniProtKB-EC"/>
</dbReference>
<organism evidence="10 11">
    <name type="scientific">Iodobacter fluviatilis</name>
    <dbReference type="NCBI Taxonomy" id="537"/>
    <lineage>
        <taxon>Bacteria</taxon>
        <taxon>Pseudomonadati</taxon>
        <taxon>Pseudomonadota</taxon>
        <taxon>Betaproteobacteria</taxon>
        <taxon>Neisseriales</taxon>
        <taxon>Chitinibacteraceae</taxon>
        <taxon>Iodobacter</taxon>
    </lineage>
</organism>
<dbReference type="Pfam" id="PF11734">
    <property type="entry name" value="TilS_C"/>
    <property type="match status" value="1"/>
</dbReference>
<dbReference type="Pfam" id="PF01171">
    <property type="entry name" value="ATP_bind_3"/>
    <property type="match status" value="1"/>
</dbReference>
<dbReference type="Gene3D" id="1.20.59.20">
    <property type="match status" value="1"/>
</dbReference>
<dbReference type="PANTHER" id="PTHR43033:SF1">
    <property type="entry name" value="TRNA(ILE)-LYSIDINE SYNTHASE-RELATED"/>
    <property type="match status" value="1"/>
</dbReference>
<keyword evidence="5 8" id="KW-0547">Nucleotide-binding</keyword>
<dbReference type="HAMAP" id="MF_01161">
    <property type="entry name" value="tRNA_Ile_lys_synt"/>
    <property type="match status" value="1"/>
</dbReference>
<evidence type="ECO:0000256" key="5">
    <source>
        <dbReference type="ARBA" id="ARBA00022741"/>
    </source>
</evidence>
<name>A0A7G3G653_9NEIS</name>
<keyword evidence="6 8" id="KW-0067">ATP-binding</keyword>
<evidence type="ECO:0000259" key="9">
    <source>
        <dbReference type="SMART" id="SM00977"/>
    </source>
</evidence>
<comment type="function">
    <text evidence="8">Ligates lysine onto the cytidine present at position 34 of the AUA codon-specific tRNA(Ile) that contains the anticodon CAU, in an ATP-dependent manner. Cytidine is converted to lysidine, thus changing the amino acid specificity of the tRNA from methionine to isoleucine.</text>
</comment>
<dbReference type="Pfam" id="PF09179">
    <property type="entry name" value="TilS"/>
    <property type="match status" value="1"/>
</dbReference>
<keyword evidence="4 8" id="KW-0819">tRNA processing</keyword>
<dbReference type="InterPro" id="IPR012796">
    <property type="entry name" value="Lysidine-tRNA-synth_C"/>
</dbReference>
<comment type="catalytic activity">
    <reaction evidence="7 8">
        <text>cytidine(34) in tRNA(Ile2) + L-lysine + ATP = lysidine(34) in tRNA(Ile2) + AMP + diphosphate + H(+)</text>
        <dbReference type="Rhea" id="RHEA:43744"/>
        <dbReference type="Rhea" id="RHEA-COMP:10625"/>
        <dbReference type="Rhea" id="RHEA-COMP:10670"/>
        <dbReference type="ChEBI" id="CHEBI:15378"/>
        <dbReference type="ChEBI" id="CHEBI:30616"/>
        <dbReference type="ChEBI" id="CHEBI:32551"/>
        <dbReference type="ChEBI" id="CHEBI:33019"/>
        <dbReference type="ChEBI" id="CHEBI:82748"/>
        <dbReference type="ChEBI" id="CHEBI:83665"/>
        <dbReference type="ChEBI" id="CHEBI:456215"/>
        <dbReference type="EC" id="6.3.4.19"/>
    </reaction>
</comment>
<evidence type="ECO:0000256" key="6">
    <source>
        <dbReference type="ARBA" id="ARBA00022840"/>
    </source>
</evidence>
<evidence type="ECO:0000256" key="7">
    <source>
        <dbReference type="ARBA" id="ARBA00048539"/>
    </source>
</evidence>
<accession>A0A7G3G653</accession>
<dbReference type="InterPro" id="IPR012795">
    <property type="entry name" value="tRNA_Ile_lys_synt_N"/>
</dbReference>
<protein>
    <recommendedName>
        <fullName evidence="8">tRNA(Ile)-lysidine synthase</fullName>
        <ecNumber evidence="8">6.3.4.19</ecNumber>
    </recommendedName>
    <alternativeName>
        <fullName evidence="8">tRNA(Ile)-2-lysyl-cytidine synthase</fullName>
    </alternativeName>
    <alternativeName>
        <fullName evidence="8">tRNA(Ile)-lysidine synthetase</fullName>
    </alternativeName>
</protein>
<dbReference type="InterPro" id="IPR015262">
    <property type="entry name" value="tRNA_Ile_lys_synt_subst-bd"/>
</dbReference>
<dbReference type="InterPro" id="IPR011063">
    <property type="entry name" value="TilS/TtcA_N"/>
</dbReference>
<sequence length="448" mass="50406">MASLRKSLFPDALSLRVEQILERRLFSMSPSDKPILCVGLSGGLDSVVLLHLLAAVCRERFLLRAIHVHHGLSVNADAWAQFVQVLCNRLGVECAVERVTLLPYKGMGVEGAARAARYAAFERQACDVLLLAQHKNDQAETVLLNLLRGSGLRGLAAMPEWRMQNTQMGILRPLLGSTRQDLADYAKQHDLEWVEDESNQDSRYDRNFLRNQIIPQLETVWPSANATLTRVALHAAEADDLLQELAAVDLVHAVQDDVFDLRVALSPLRLRNVLRYWLARYGLQLDTRAFEELLRVAFDADEDAQPALLWRDRAIRRYQHQLFITPAQILMGQRLALPWVMESKVDAWHGVLSWQASEQGIAAERLSQAMLELRPRVGGESLRLVKDGPSRALKQLYQEAKVPPWQRQACPLIYLDGVLAAVPGLGVASEFKADKGEAGFLPLWREQQ</sequence>
<keyword evidence="2 8" id="KW-0963">Cytoplasm</keyword>
<dbReference type="KEGG" id="ifl:C1H71_01115"/>
<dbReference type="SUPFAM" id="SSF82829">
    <property type="entry name" value="MesJ substrate recognition domain-like"/>
    <property type="match status" value="1"/>
</dbReference>
<dbReference type="SUPFAM" id="SSF52402">
    <property type="entry name" value="Adenine nucleotide alpha hydrolases-like"/>
    <property type="match status" value="1"/>
</dbReference>
<evidence type="ECO:0000256" key="4">
    <source>
        <dbReference type="ARBA" id="ARBA00022694"/>
    </source>
</evidence>
<evidence type="ECO:0000313" key="10">
    <source>
        <dbReference type="EMBL" id="QBC42295.1"/>
    </source>
</evidence>
<feature type="domain" description="Lysidine-tRNA(Ile) synthetase C-terminal" evidence="9">
    <location>
        <begin position="371"/>
        <end position="444"/>
    </location>
</feature>
<dbReference type="CDD" id="cd01992">
    <property type="entry name" value="TilS_N"/>
    <property type="match status" value="1"/>
</dbReference>
<dbReference type="PANTHER" id="PTHR43033">
    <property type="entry name" value="TRNA(ILE)-LYSIDINE SYNTHASE-RELATED"/>
    <property type="match status" value="1"/>
</dbReference>
<dbReference type="EMBL" id="CP025781">
    <property type="protein sequence ID" value="QBC42295.1"/>
    <property type="molecule type" value="Genomic_DNA"/>
</dbReference>
<dbReference type="NCBIfam" id="TIGR02433">
    <property type="entry name" value="lysidine_TilS_C"/>
    <property type="match status" value="1"/>
</dbReference>
<evidence type="ECO:0000313" key="11">
    <source>
        <dbReference type="Proteomes" id="UP000515917"/>
    </source>
</evidence>
<dbReference type="Proteomes" id="UP000515917">
    <property type="component" value="Chromosome"/>
</dbReference>
<dbReference type="Gene3D" id="3.40.50.620">
    <property type="entry name" value="HUPs"/>
    <property type="match status" value="1"/>
</dbReference>
<feature type="binding site" evidence="8">
    <location>
        <begin position="41"/>
        <end position="46"/>
    </location>
    <ligand>
        <name>ATP</name>
        <dbReference type="ChEBI" id="CHEBI:30616"/>
    </ligand>
</feature>
<gene>
    <name evidence="8 10" type="primary">tilS</name>
    <name evidence="10" type="ORF">C1H71_01115</name>
</gene>
<evidence type="ECO:0000256" key="3">
    <source>
        <dbReference type="ARBA" id="ARBA00022598"/>
    </source>
</evidence>
<keyword evidence="3 8" id="KW-0436">Ligase</keyword>
<dbReference type="InterPro" id="IPR012094">
    <property type="entry name" value="tRNA_Ile_lys_synt"/>
</dbReference>
<dbReference type="NCBIfam" id="TIGR02432">
    <property type="entry name" value="lysidine_TilS_N"/>
    <property type="match status" value="1"/>
</dbReference>
<dbReference type="GO" id="GO:0006400">
    <property type="term" value="P:tRNA modification"/>
    <property type="evidence" value="ECO:0007669"/>
    <property type="project" value="UniProtKB-UniRule"/>
</dbReference>
<reference evidence="10 11" key="1">
    <citation type="submission" date="2018-01" db="EMBL/GenBank/DDBJ databases">
        <title>Genome sequence of Iodobacter sp. strain PCH194 isolated from Indian Trans-Himalaya.</title>
        <authorList>
            <person name="Kumar V."/>
            <person name="Thakur V."/>
            <person name="Kumar S."/>
            <person name="Singh D."/>
        </authorList>
    </citation>
    <scope>NUCLEOTIDE SEQUENCE [LARGE SCALE GENOMIC DNA]</scope>
    <source>
        <strain evidence="10 11">PCH194</strain>
    </source>
</reference>
<dbReference type="RefSeq" id="WP_130104920.1">
    <property type="nucleotide sequence ID" value="NZ_CP025781.1"/>
</dbReference>
<evidence type="ECO:0000256" key="2">
    <source>
        <dbReference type="ARBA" id="ARBA00022490"/>
    </source>
</evidence>
<proteinExistence type="inferred from homology"/>
<comment type="similarity">
    <text evidence="8">Belongs to the tRNA(Ile)-lysidine synthase family.</text>
</comment>
<comment type="domain">
    <text evidence="8">The N-terminal region contains the highly conserved SGGXDS motif, predicted to be a P-loop motif involved in ATP binding.</text>
</comment>
<dbReference type="GO" id="GO:0005524">
    <property type="term" value="F:ATP binding"/>
    <property type="evidence" value="ECO:0007669"/>
    <property type="project" value="UniProtKB-UniRule"/>
</dbReference>